<reference evidence="2" key="1">
    <citation type="journal article" date="2022" name="IScience">
        <title>Evolution of zygomycete secretomes and the origins of terrestrial fungal ecologies.</title>
        <authorList>
            <person name="Chang Y."/>
            <person name="Wang Y."/>
            <person name="Mondo S."/>
            <person name="Ahrendt S."/>
            <person name="Andreopoulos W."/>
            <person name="Barry K."/>
            <person name="Beard J."/>
            <person name="Benny G.L."/>
            <person name="Blankenship S."/>
            <person name="Bonito G."/>
            <person name="Cuomo C."/>
            <person name="Desiro A."/>
            <person name="Gervers K.A."/>
            <person name="Hundley H."/>
            <person name="Kuo A."/>
            <person name="LaButti K."/>
            <person name="Lang B.F."/>
            <person name="Lipzen A."/>
            <person name="O'Donnell K."/>
            <person name="Pangilinan J."/>
            <person name="Reynolds N."/>
            <person name="Sandor L."/>
            <person name="Smith M.E."/>
            <person name="Tsang A."/>
            <person name="Grigoriev I.V."/>
            <person name="Stajich J.E."/>
            <person name="Spatafora J.W."/>
        </authorList>
    </citation>
    <scope>NUCLEOTIDE SEQUENCE</scope>
    <source>
        <strain evidence="2">RSA 2281</strain>
    </source>
</reference>
<feature type="compositionally biased region" description="Low complexity" evidence="1">
    <location>
        <begin position="1"/>
        <end position="17"/>
    </location>
</feature>
<evidence type="ECO:0000313" key="2">
    <source>
        <dbReference type="EMBL" id="KAI9254465.1"/>
    </source>
</evidence>
<keyword evidence="3" id="KW-1185">Reference proteome</keyword>
<name>A0AAD5K490_9FUNG</name>
<organism evidence="2 3">
    <name type="scientific">Phascolomyces articulosus</name>
    <dbReference type="NCBI Taxonomy" id="60185"/>
    <lineage>
        <taxon>Eukaryota</taxon>
        <taxon>Fungi</taxon>
        <taxon>Fungi incertae sedis</taxon>
        <taxon>Mucoromycota</taxon>
        <taxon>Mucoromycotina</taxon>
        <taxon>Mucoromycetes</taxon>
        <taxon>Mucorales</taxon>
        <taxon>Lichtheimiaceae</taxon>
        <taxon>Phascolomyces</taxon>
    </lineage>
</organism>
<dbReference type="EMBL" id="JAIXMP010000024">
    <property type="protein sequence ID" value="KAI9254465.1"/>
    <property type="molecule type" value="Genomic_DNA"/>
</dbReference>
<dbReference type="Proteomes" id="UP001209540">
    <property type="component" value="Unassembled WGS sequence"/>
</dbReference>
<feature type="region of interest" description="Disordered" evidence="1">
    <location>
        <begin position="1"/>
        <end position="22"/>
    </location>
</feature>
<protein>
    <submittedName>
        <fullName evidence="2">Uncharacterized protein</fullName>
    </submittedName>
</protein>
<reference evidence="2" key="2">
    <citation type="submission" date="2023-02" db="EMBL/GenBank/DDBJ databases">
        <authorList>
            <consortium name="DOE Joint Genome Institute"/>
            <person name="Mondo S.J."/>
            <person name="Chang Y."/>
            <person name="Wang Y."/>
            <person name="Ahrendt S."/>
            <person name="Andreopoulos W."/>
            <person name="Barry K."/>
            <person name="Beard J."/>
            <person name="Benny G.L."/>
            <person name="Blankenship S."/>
            <person name="Bonito G."/>
            <person name="Cuomo C."/>
            <person name="Desiro A."/>
            <person name="Gervers K.A."/>
            <person name="Hundley H."/>
            <person name="Kuo A."/>
            <person name="LaButti K."/>
            <person name="Lang B.F."/>
            <person name="Lipzen A."/>
            <person name="O'Donnell K."/>
            <person name="Pangilinan J."/>
            <person name="Reynolds N."/>
            <person name="Sandor L."/>
            <person name="Smith M.W."/>
            <person name="Tsang A."/>
            <person name="Grigoriev I.V."/>
            <person name="Stajich J.E."/>
            <person name="Spatafora J.W."/>
        </authorList>
    </citation>
    <scope>NUCLEOTIDE SEQUENCE</scope>
    <source>
        <strain evidence="2">RSA 2281</strain>
    </source>
</reference>
<sequence>MICLCSSSNNNRSTTTTKATPRTVGHHYSYSHKMNIAQVRQGQNQVKQYYDEQDTIIDRAPPPVQQRQRRLHKRHDQQQLGDPKLEVLAPQPKKSLRRSFKLHMQSIKLSFNQVVRRSATRFHKNKKHPHSICMDDEEEDESIVIHPLDLGKTQSSSSSSSACSITSTSTSCSSEIRRKSFSNYNNTAIKNHHLIFNPFRRKTAPEIVIHNFNITNKKKKKKL</sequence>
<dbReference type="AlphaFoldDB" id="A0AAD5K490"/>
<comment type="caution">
    <text evidence="2">The sequence shown here is derived from an EMBL/GenBank/DDBJ whole genome shotgun (WGS) entry which is preliminary data.</text>
</comment>
<feature type="region of interest" description="Disordered" evidence="1">
    <location>
        <begin position="62"/>
        <end position="82"/>
    </location>
</feature>
<proteinExistence type="predicted"/>
<gene>
    <name evidence="2" type="ORF">BDA99DRAFT_518479</name>
</gene>
<accession>A0AAD5K490</accession>
<evidence type="ECO:0000256" key="1">
    <source>
        <dbReference type="SAM" id="MobiDB-lite"/>
    </source>
</evidence>
<evidence type="ECO:0000313" key="3">
    <source>
        <dbReference type="Proteomes" id="UP001209540"/>
    </source>
</evidence>